<organism evidence="5 6">
    <name type="scientific">Christiangramia fulva</name>
    <dbReference type="NCBI Taxonomy" id="2126553"/>
    <lineage>
        <taxon>Bacteria</taxon>
        <taxon>Pseudomonadati</taxon>
        <taxon>Bacteroidota</taxon>
        <taxon>Flavobacteriia</taxon>
        <taxon>Flavobacteriales</taxon>
        <taxon>Flavobacteriaceae</taxon>
        <taxon>Christiangramia</taxon>
    </lineage>
</organism>
<evidence type="ECO:0000313" key="5">
    <source>
        <dbReference type="EMBL" id="AVR47264.1"/>
    </source>
</evidence>
<evidence type="ECO:0000256" key="2">
    <source>
        <dbReference type="ARBA" id="ARBA00022676"/>
    </source>
</evidence>
<dbReference type="OrthoDB" id="1326385at2"/>
<dbReference type="EMBL" id="CP028136">
    <property type="protein sequence ID" value="AVR47264.1"/>
    <property type="molecule type" value="Genomic_DNA"/>
</dbReference>
<name>A0A2R3ZAL4_9FLAO</name>
<comment type="similarity">
    <text evidence="1">Belongs to the glycosyltransferase 2 family.</text>
</comment>
<evidence type="ECO:0000256" key="3">
    <source>
        <dbReference type="ARBA" id="ARBA00022679"/>
    </source>
</evidence>
<evidence type="ECO:0000313" key="6">
    <source>
        <dbReference type="Proteomes" id="UP000241507"/>
    </source>
</evidence>
<feature type="domain" description="Glycosyltransferase 2-like" evidence="4">
    <location>
        <begin position="240"/>
        <end position="353"/>
    </location>
</feature>
<dbReference type="InterPro" id="IPR001173">
    <property type="entry name" value="Glyco_trans_2-like"/>
</dbReference>
<proteinExistence type="inferred from homology"/>
<gene>
    <name evidence="5" type="ORF">C7S20_00210</name>
</gene>
<protein>
    <submittedName>
        <fullName evidence="5">Glycosyl transferase</fullName>
    </submittedName>
</protein>
<dbReference type="AlphaFoldDB" id="A0A2R3ZAL4"/>
<dbReference type="PANTHER" id="PTHR43179">
    <property type="entry name" value="RHAMNOSYLTRANSFERASE WBBL"/>
    <property type="match status" value="1"/>
</dbReference>
<dbReference type="KEGG" id="grs:C7S20_00210"/>
<keyword evidence="6" id="KW-1185">Reference proteome</keyword>
<evidence type="ECO:0000259" key="4">
    <source>
        <dbReference type="Pfam" id="PF00535"/>
    </source>
</evidence>
<evidence type="ECO:0000256" key="1">
    <source>
        <dbReference type="ARBA" id="ARBA00006739"/>
    </source>
</evidence>
<keyword evidence="3 5" id="KW-0808">Transferase</keyword>
<dbReference type="GO" id="GO:0016757">
    <property type="term" value="F:glycosyltransferase activity"/>
    <property type="evidence" value="ECO:0007669"/>
    <property type="project" value="UniProtKB-KW"/>
</dbReference>
<accession>A0A2R3ZAL4</accession>
<dbReference type="SUPFAM" id="SSF53448">
    <property type="entry name" value="Nucleotide-diphospho-sugar transferases"/>
    <property type="match status" value="1"/>
</dbReference>
<dbReference type="Gene3D" id="3.90.550.10">
    <property type="entry name" value="Spore Coat Polysaccharide Biosynthesis Protein SpsA, Chain A"/>
    <property type="match status" value="1"/>
</dbReference>
<sequence>MIILLHSNARKFIHTSRDGKELLLESRSLVNAFWEVAEKFPEELIIWRDQDIDPIIADNIEECFPHELIMSSFPIVNQYIPDQIGYIDQLPFVNPNYEVVYPTWRMSTDIGGTYGKTALRFRDTFKEITSFGYLLNSIAKTGQQNGLFCYTNPNLTESNQTIKLSFNSTDDELFRFVAQHYKKEWLWILLFCFWRYEKRLLLIPFLKSLGKKSFFKQKIHLPIHEIRREKVSNESEDIDVIVPTLLRSEHLRNLLVDLSKQSKLPNRVIIVEQDPDPASVSQLEFLKEKWSFEVIHHFVHRTGACHARNLAMKSVTAKYIFFADDDIRLETDLLEKTLAEINRLGVGCINLNCLQPGEQSVFPKIKQWGAFGSGTSVVKSEYALKCEFSEFLEKGFGEDIDYGLQLRSKGCDIIYHPDLQFVHLKAERGGFREVMKGQDSPEEEPKPSPTMMYLVKSAYTQIMQRGYKVSLFIKYYRKQSIKNPFRYFGSMKRRWRLSERLCEELNNAK</sequence>
<dbReference type="InterPro" id="IPR029044">
    <property type="entry name" value="Nucleotide-diphossugar_trans"/>
</dbReference>
<reference evidence="6" key="1">
    <citation type="submission" date="2018-03" db="EMBL/GenBank/DDBJ databases">
        <title>Gramella fulva sp. nov., isolated from a dry surface of tidal flat.</title>
        <authorList>
            <person name="Hwang S.H."/>
            <person name="Hwang W.M."/>
            <person name="Kang K."/>
            <person name="Ahn T.-Y."/>
        </authorList>
    </citation>
    <scope>NUCLEOTIDE SEQUENCE [LARGE SCALE GENOMIC DNA]</scope>
    <source>
        <strain evidence="6">SH35</strain>
    </source>
</reference>
<dbReference type="Proteomes" id="UP000241507">
    <property type="component" value="Chromosome"/>
</dbReference>
<dbReference type="Pfam" id="PF00535">
    <property type="entry name" value="Glycos_transf_2"/>
    <property type="match status" value="1"/>
</dbReference>
<dbReference type="PANTHER" id="PTHR43179:SF12">
    <property type="entry name" value="GALACTOFURANOSYLTRANSFERASE GLFT2"/>
    <property type="match status" value="1"/>
</dbReference>
<keyword evidence="2" id="KW-0328">Glycosyltransferase</keyword>